<dbReference type="SUPFAM" id="SSF109635">
    <property type="entry name" value="DnaK suppressor protein DksA, alpha-hairpin domain"/>
    <property type="match status" value="1"/>
</dbReference>
<evidence type="ECO:0000256" key="2">
    <source>
        <dbReference type="ARBA" id="ARBA00022771"/>
    </source>
</evidence>
<accession>A0A6J6IP33</accession>
<feature type="compositionally biased region" description="Basic residues" evidence="5">
    <location>
        <begin position="1"/>
        <end position="20"/>
    </location>
</feature>
<dbReference type="SUPFAM" id="SSF57716">
    <property type="entry name" value="Glucocorticoid receptor-like (DNA-binding domain)"/>
    <property type="match status" value="1"/>
</dbReference>
<dbReference type="EMBL" id="CAEZVF010000155">
    <property type="protein sequence ID" value="CAB4626215.1"/>
    <property type="molecule type" value="Genomic_DNA"/>
</dbReference>
<evidence type="ECO:0000256" key="3">
    <source>
        <dbReference type="ARBA" id="ARBA00022833"/>
    </source>
</evidence>
<dbReference type="Gene3D" id="1.20.120.910">
    <property type="entry name" value="DksA, coiled-coil domain"/>
    <property type="match status" value="1"/>
</dbReference>
<dbReference type="PANTHER" id="PTHR33823:SF2">
    <property type="entry name" value="RNA POLYMERASE-BINDING TRANSCRIPTION FACTOR DKSA"/>
    <property type="match status" value="1"/>
</dbReference>
<evidence type="ECO:0000256" key="1">
    <source>
        <dbReference type="ARBA" id="ARBA00022723"/>
    </source>
</evidence>
<feature type="domain" description="Zinc finger DksA/TraR C4-type" evidence="6">
    <location>
        <begin position="207"/>
        <end position="241"/>
    </location>
</feature>
<keyword evidence="1" id="KW-0479">Metal-binding</keyword>
<keyword evidence="2" id="KW-0863">Zinc-finger</keyword>
<feature type="coiled-coil region" evidence="4">
    <location>
        <begin position="126"/>
        <end position="206"/>
    </location>
</feature>
<keyword evidence="3" id="KW-0862">Zinc</keyword>
<dbReference type="InterPro" id="IPR037187">
    <property type="entry name" value="DnaK_N"/>
</dbReference>
<evidence type="ECO:0000256" key="4">
    <source>
        <dbReference type="SAM" id="Coils"/>
    </source>
</evidence>
<evidence type="ECO:0000256" key="5">
    <source>
        <dbReference type="SAM" id="MobiDB-lite"/>
    </source>
</evidence>
<dbReference type="PANTHER" id="PTHR33823">
    <property type="entry name" value="RNA POLYMERASE-BINDING TRANSCRIPTION FACTOR DKSA-RELATED"/>
    <property type="match status" value="1"/>
</dbReference>
<dbReference type="AlphaFoldDB" id="A0A6J6IP33"/>
<feature type="region of interest" description="Disordered" evidence="5">
    <location>
        <begin position="1"/>
        <end position="107"/>
    </location>
</feature>
<organism evidence="7">
    <name type="scientific">freshwater metagenome</name>
    <dbReference type="NCBI Taxonomy" id="449393"/>
    <lineage>
        <taxon>unclassified sequences</taxon>
        <taxon>metagenomes</taxon>
        <taxon>ecological metagenomes</taxon>
    </lineage>
</organism>
<feature type="compositionally biased region" description="Low complexity" evidence="5">
    <location>
        <begin position="36"/>
        <end position="49"/>
    </location>
</feature>
<dbReference type="PROSITE" id="PS51128">
    <property type="entry name" value="ZF_DKSA_2"/>
    <property type="match status" value="1"/>
</dbReference>
<evidence type="ECO:0000259" key="6">
    <source>
        <dbReference type="Pfam" id="PF01258"/>
    </source>
</evidence>
<feature type="compositionally biased region" description="Basic and acidic residues" evidence="5">
    <location>
        <begin position="50"/>
        <end position="61"/>
    </location>
</feature>
<sequence length="242" mass="25887">MKKAPAKKAPAKKAPAKKAATKQAPAKKAPAKKAAVKAAPAKKAAAPKAAPKEAAAKDVADKPASTKKVAAPPPVVELKAWAKQAPSGLKPKSRKKPKKLVPLNPAAERPAPAVYVVGANEAPWTAAEMKEVKAELQREAKRLVIEIAQQQEEIAELIADSGDGAGDDQADAGTKTFEREHEMALANNARDLLEQVENALERIAKKSYGKCGICSNPIGKERLKFRPYATLCMPCKQREERR</sequence>
<reference evidence="7" key="1">
    <citation type="submission" date="2020-05" db="EMBL/GenBank/DDBJ databases">
        <authorList>
            <person name="Chiriac C."/>
            <person name="Salcher M."/>
            <person name="Ghai R."/>
            <person name="Kavagutti S V."/>
        </authorList>
    </citation>
    <scope>NUCLEOTIDE SEQUENCE</scope>
</reference>
<dbReference type="GO" id="GO:0008270">
    <property type="term" value="F:zinc ion binding"/>
    <property type="evidence" value="ECO:0007669"/>
    <property type="project" value="UniProtKB-KW"/>
</dbReference>
<proteinExistence type="predicted"/>
<protein>
    <submittedName>
        <fullName evidence="7">Unannotated protein</fullName>
    </submittedName>
</protein>
<evidence type="ECO:0000313" key="7">
    <source>
        <dbReference type="EMBL" id="CAB4626215.1"/>
    </source>
</evidence>
<dbReference type="InterPro" id="IPR000962">
    <property type="entry name" value="Znf_DskA_TraR"/>
</dbReference>
<name>A0A6J6IP33_9ZZZZ</name>
<dbReference type="Pfam" id="PF01258">
    <property type="entry name" value="zf-dskA_traR"/>
    <property type="match status" value="1"/>
</dbReference>
<gene>
    <name evidence="7" type="ORF">UFOPK1939_00945</name>
</gene>
<keyword evidence="4" id="KW-0175">Coiled coil</keyword>